<organism evidence="10 11">
    <name type="scientific">Halalkalibacillus sediminis</name>
    <dbReference type="NCBI Taxonomy" id="2018042"/>
    <lineage>
        <taxon>Bacteria</taxon>
        <taxon>Bacillati</taxon>
        <taxon>Bacillota</taxon>
        <taxon>Bacilli</taxon>
        <taxon>Bacillales</taxon>
        <taxon>Bacillaceae</taxon>
        <taxon>Halalkalibacillus</taxon>
    </lineage>
</organism>
<keyword evidence="9" id="KW-0482">Metalloprotease</keyword>
<evidence type="ECO:0000256" key="7">
    <source>
        <dbReference type="ARBA" id="ARBA00022723"/>
    </source>
</evidence>
<evidence type="ECO:0000256" key="2">
    <source>
        <dbReference type="ARBA" id="ARBA00001946"/>
    </source>
</evidence>
<dbReference type="GO" id="GO:0006508">
    <property type="term" value="P:proteolysis"/>
    <property type="evidence" value="ECO:0007669"/>
    <property type="project" value="UniProtKB-KW"/>
</dbReference>
<dbReference type="Proteomes" id="UP000243524">
    <property type="component" value="Unassembled WGS sequence"/>
</dbReference>
<dbReference type="RefSeq" id="WP_101332005.1">
    <property type="nucleotide sequence ID" value="NZ_PJNH01000003.1"/>
</dbReference>
<comment type="cofactor">
    <cofactor evidence="1">
        <name>Co(2+)</name>
        <dbReference type="ChEBI" id="CHEBI:48828"/>
    </cofactor>
</comment>
<dbReference type="PANTHER" id="PTHR34448">
    <property type="entry name" value="AMINOPEPTIDASE"/>
    <property type="match status" value="1"/>
</dbReference>
<comment type="caution">
    <text evidence="10">The sequence shown here is derived from an EMBL/GenBank/DDBJ whole genome shotgun (WGS) entry which is preliminary data.</text>
</comment>
<dbReference type="PANTHER" id="PTHR34448:SF3">
    <property type="entry name" value="AMINOPEPTIDASE AMPS"/>
    <property type="match status" value="1"/>
</dbReference>
<evidence type="ECO:0000256" key="5">
    <source>
        <dbReference type="ARBA" id="ARBA00022438"/>
    </source>
</evidence>
<protein>
    <submittedName>
        <fullName evidence="10">Aminopeptidase</fullName>
    </submittedName>
</protein>
<keyword evidence="5 10" id="KW-0031">Aminopeptidase</keyword>
<evidence type="ECO:0000256" key="6">
    <source>
        <dbReference type="ARBA" id="ARBA00022670"/>
    </source>
</evidence>
<dbReference type="InterPro" id="IPR035097">
    <property type="entry name" value="M29_N-terminal"/>
</dbReference>
<reference evidence="10 11" key="1">
    <citation type="submission" date="2017-06" db="EMBL/GenBank/DDBJ databases">
        <title>the draft geome sequence of Illustriluteabacillus marina B3227.</title>
        <authorList>
            <person name="He R.-H."/>
            <person name="Du Z.-J."/>
        </authorList>
    </citation>
    <scope>NUCLEOTIDE SEQUENCE [LARGE SCALE GENOMIC DNA]</scope>
    <source>
        <strain evidence="10 11">B3227</strain>
    </source>
</reference>
<dbReference type="AlphaFoldDB" id="A0A2I0QS99"/>
<keyword evidence="8" id="KW-0378">Hydrolase</keyword>
<evidence type="ECO:0000256" key="8">
    <source>
        <dbReference type="ARBA" id="ARBA00022801"/>
    </source>
</evidence>
<dbReference type="InterPro" id="IPR052170">
    <property type="entry name" value="M29_Exopeptidase"/>
</dbReference>
<evidence type="ECO:0000256" key="9">
    <source>
        <dbReference type="ARBA" id="ARBA00023049"/>
    </source>
</evidence>
<dbReference type="GO" id="GO:0004177">
    <property type="term" value="F:aminopeptidase activity"/>
    <property type="evidence" value="ECO:0007669"/>
    <property type="project" value="UniProtKB-KW"/>
</dbReference>
<comment type="cofactor">
    <cofactor evidence="2">
        <name>Mg(2+)</name>
        <dbReference type="ChEBI" id="CHEBI:18420"/>
    </cofactor>
</comment>
<dbReference type="InterPro" id="IPR000787">
    <property type="entry name" value="Peptidase_M29"/>
</dbReference>
<comment type="cofactor">
    <cofactor evidence="3">
        <name>Zn(2+)</name>
        <dbReference type="ChEBI" id="CHEBI:29105"/>
    </cofactor>
</comment>
<dbReference type="EMBL" id="PJNH01000003">
    <property type="protein sequence ID" value="PKR77188.1"/>
    <property type="molecule type" value="Genomic_DNA"/>
</dbReference>
<keyword evidence="6" id="KW-0645">Protease</keyword>
<gene>
    <name evidence="10" type="ORF">CEY16_10630</name>
</gene>
<dbReference type="OrthoDB" id="9803993at2"/>
<dbReference type="SUPFAM" id="SSF144052">
    <property type="entry name" value="Thermophilic metalloprotease-like"/>
    <property type="match status" value="1"/>
</dbReference>
<keyword evidence="7" id="KW-0479">Metal-binding</keyword>
<accession>A0A2I0QS99</accession>
<dbReference type="GO" id="GO:0008237">
    <property type="term" value="F:metallopeptidase activity"/>
    <property type="evidence" value="ECO:0007669"/>
    <property type="project" value="UniProtKB-KW"/>
</dbReference>
<keyword evidence="11" id="KW-1185">Reference proteome</keyword>
<proteinExistence type="inferred from homology"/>
<evidence type="ECO:0000313" key="10">
    <source>
        <dbReference type="EMBL" id="PKR77188.1"/>
    </source>
</evidence>
<name>A0A2I0QS99_9BACI</name>
<comment type="similarity">
    <text evidence="4">Belongs to the peptidase M29 family.</text>
</comment>
<dbReference type="Pfam" id="PF02073">
    <property type="entry name" value="Peptidase_M29"/>
    <property type="match status" value="1"/>
</dbReference>
<dbReference type="GO" id="GO:0046872">
    <property type="term" value="F:metal ion binding"/>
    <property type="evidence" value="ECO:0007669"/>
    <property type="project" value="UniProtKB-KW"/>
</dbReference>
<sequence length="411" mass="46120">MKPTKEQLNKYAKLTVEMGVGIQKGQALYINAPIEARDFVHHVVEAAYDEGAENVYVNWTDEVLTRMRYEREPMSVLENVPDWVVKRQVDHVKNGGGVLSIYAPNPDLLEGIDAEKIAKASKASGEALSEFRSYMMNDRVQWSIVSVPTDKWAKKIFPDKDTEEGVSELWDQIFKIVRVDQDDPIEAWKQHNQTLYTIRDYLNNKQYEALEYESENAQLRIELPEGHIWAGGGAKAETGAEFNPNMPTEEVFTAPHRDGVNGTVKNTKPLNYNGNLIDGFELKFENGKVVSYEAETGYDTLKHLLEADEGAVRLGEVALVPHSSPISQSGLIFFNTLYDENASCHLALGEAYPTNVKNGEKMSKDELKENGINTSLIHEDFMIGSADLKVYGVTKEGNKEAIIENGDWAIN</sequence>
<evidence type="ECO:0000256" key="3">
    <source>
        <dbReference type="ARBA" id="ARBA00001947"/>
    </source>
</evidence>
<dbReference type="PRINTS" id="PR00919">
    <property type="entry name" value="THERMOPTASE"/>
</dbReference>
<evidence type="ECO:0000256" key="1">
    <source>
        <dbReference type="ARBA" id="ARBA00001941"/>
    </source>
</evidence>
<evidence type="ECO:0000256" key="4">
    <source>
        <dbReference type="ARBA" id="ARBA00008236"/>
    </source>
</evidence>
<dbReference type="Gene3D" id="3.40.1830.10">
    <property type="entry name" value="Thermophilic metalloprotease (M29)"/>
    <property type="match status" value="1"/>
</dbReference>
<evidence type="ECO:0000313" key="11">
    <source>
        <dbReference type="Proteomes" id="UP000243524"/>
    </source>
</evidence>